<evidence type="ECO:0000256" key="1">
    <source>
        <dbReference type="ARBA" id="ARBA00004141"/>
    </source>
</evidence>
<dbReference type="Pfam" id="PF10271">
    <property type="entry name" value="Tmp39"/>
    <property type="match status" value="1"/>
</dbReference>
<reference evidence="7" key="1">
    <citation type="submission" date="2020-09" db="EMBL/GenBank/DDBJ databases">
        <authorList>
            <person name="Kikuchi T."/>
        </authorList>
    </citation>
    <scope>NUCLEOTIDE SEQUENCE</scope>
    <source>
        <strain evidence="7">SH1</strain>
    </source>
</reference>
<dbReference type="PANTHER" id="PTHR12995:SF4">
    <property type="entry name" value="FI21814P1"/>
    <property type="match status" value="1"/>
</dbReference>
<evidence type="ECO:0000256" key="5">
    <source>
        <dbReference type="ARBA" id="ARBA00023136"/>
    </source>
</evidence>
<comment type="similarity">
    <text evidence="2">Belongs to the TMEM39 family.</text>
</comment>
<organism evidence="7 8">
    <name type="scientific">Bursaphelenchus okinawaensis</name>
    <dbReference type="NCBI Taxonomy" id="465554"/>
    <lineage>
        <taxon>Eukaryota</taxon>
        <taxon>Metazoa</taxon>
        <taxon>Ecdysozoa</taxon>
        <taxon>Nematoda</taxon>
        <taxon>Chromadorea</taxon>
        <taxon>Rhabditida</taxon>
        <taxon>Tylenchina</taxon>
        <taxon>Tylenchomorpha</taxon>
        <taxon>Aphelenchoidea</taxon>
        <taxon>Aphelenchoididae</taxon>
        <taxon>Bursaphelenchus</taxon>
    </lineage>
</organism>
<protein>
    <submittedName>
        <fullName evidence="7">Uncharacterized protein</fullName>
    </submittedName>
</protein>
<sequence>MYDVIYQQVPVQYDVYYRNTLFSVEDVTLDGCAVEALINDARWLMYNTDNKTCVGGKQLVGLAMASLDIQTYGNRTELVYIKSKLKYNTTLNGTDAQRVIMDLTYGESICPDDWPFIYQWPQGRCYANLKDVSDDPYGSTFYNYRNGLFTNDSMSLMQFTYTRGQASQIYLYECAHKLAYVIMYSGTYKCFLLIEMNVTSPSQVRTGANELCNQTIVNGKPVEIIDPLIPGFVYAQAPGNALVVYLTSAHIMDDMTKINLILKLLIISKIVFLLSSLGTVRGEECHRCAEEIIKDNWLATGLPTQPEDMAYTKNCAGSLSNVNIKNCGSSACYAAAFVIQGRYAVIRGCPEEFIKDSNVPAAATAQICEYAHYTGTAQVGVDGTDVANPFTGINICVTNRCNHASAIDNSEAFARNPWQNVNCKEKSATVQCIECTHFDGEGWCNWDSKVTCTGSYCTKVVGSLNGRRFEHRGCTSINPLQVDYCYPFNRPINISLLGMSINQELKGTQCICAAGLKRASSHFLQLLWLEMKSKFLDSIIKSRKTQAKQSVDVEPLGHRSWPVLPQPRTALFSECTLFLYSIFALFIQYLNLYKTLWWLPKSHWHGVFKTFLINPYVLSCIGLLLGIRVTKCFWQTITKRFDALNPKCDSVFWSIVEYAFIKSPLCTMITASFLFSMTRITKEFGLTAAVLLITPSLLHGLYELWFIRKELMKVSFTPYAIYNGDTYQQLSRIESPTSIDYGLDIQHECVPKCSPHTKATETLYEIIKCRLLNCLLIAFYTAYYSVYLPIIFVPSKTYSGLTQHFYRETVWYEFMFVNVFMTTFFIYALYQLPIQLLHQAYQTAVHLGYYTDPVKETKQTPIPAGGDDVACDGAKVVGSDSIVYTARCHKHWYEVAATPGNMKHNLFYKFAHNPTNIFKYSCYAQGILIAIQFHNLVMATDWQHICTLVMLMFANYVCFFVYFREYIVVRYIYADDRKAPDDRKYYLNRN</sequence>
<dbReference type="PANTHER" id="PTHR12995">
    <property type="entry name" value="FI21814P1"/>
    <property type="match status" value="1"/>
</dbReference>
<evidence type="ECO:0000256" key="3">
    <source>
        <dbReference type="ARBA" id="ARBA00022692"/>
    </source>
</evidence>
<name>A0A811KA39_9BILA</name>
<keyword evidence="3 6" id="KW-0812">Transmembrane</keyword>
<evidence type="ECO:0000256" key="6">
    <source>
        <dbReference type="SAM" id="Phobius"/>
    </source>
</evidence>
<accession>A0A811KA39</accession>
<dbReference type="InterPro" id="IPR019397">
    <property type="entry name" value="Uncharacterised_TMEM39"/>
</dbReference>
<evidence type="ECO:0000256" key="4">
    <source>
        <dbReference type="ARBA" id="ARBA00022989"/>
    </source>
</evidence>
<evidence type="ECO:0000256" key="2">
    <source>
        <dbReference type="ARBA" id="ARBA00010737"/>
    </source>
</evidence>
<keyword evidence="4 6" id="KW-1133">Transmembrane helix</keyword>
<feature type="transmembrane region" description="Helical" evidence="6">
    <location>
        <begin position="686"/>
        <end position="707"/>
    </location>
</feature>
<feature type="transmembrane region" description="Helical" evidence="6">
    <location>
        <begin position="942"/>
        <end position="963"/>
    </location>
</feature>
<keyword evidence="8" id="KW-1185">Reference proteome</keyword>
<dbReference type="Proteomes" id="UP000783686">
    <property type="component" value="Unassembled WGS sequence"/>
</dbReference>
<dbReference type="EMBL" id="CAJFCW020000002">
    <property type="protein sequence ID" value="CAG9096901.1"/>
    <property type="molecule type" value="Genomic_DNA"/>
</dbReference>
<evidence type="ECO:0000313" key="7">
    <source>
        <dbReference type="EMBL" id="CAD5212611.1"/>
    </source>
</evidence>
<proteinExistence type="inferred from homology"/>
<feature type="transmembrane region" description="Helical" evidence="6">
    <location>
        <begin position="651"/>
        <end position="674"/>
    </location>
</feature>
<feature type="transmembrane region" description="Helical" evidence="6">
    <location>
        <begin position="810"/>
        <end position="830"/>
    </location>
</feature>
<dbReference type="Proteomes" id="UP000614601">
    <property type="component" value="Unassembled WGS sequence"/>
</dbReference>
<keyword evidence="5 6" id="KW-0472">Membrane</keyword>
<evidence type="ECO:0000313" key="8">
    <source>
        <dbReference type="Proteomes" id="UP000614601"/>
    </source>
</evidence>
<dbReference type="OrthoDB" id="5862608at2759"/>
<dbReference type="EMBL" id="CAJFDH010000002">
    <property type="protein sequence ID" value="CAD5212611.1"/>
    <property type="molecule type" value="Genomic_DNA"/>
</dbReference>
<feature type="transmembrane region" description="Helical" evidence="6">
    <location>
        <begin position="771"/>
        <end position="790"/>
    </location>
</feature>
<comment type="subcellular location">
    <subcellularLocation>
        <location evidence="1">Membrane</location>
        <topology evidence="1">Multi-pass membrane protein</topology>
    </subcellularLocation>
</comment>
<dbReference type="AlphaFoldDB" id="A0A811KA39"/>
<comment type="caution">
    <text evidence="7">The sequence shown here is derived from an EMBL/GenBank/DDBJ whole genome shotgun (WGS) entry which is preliminary data.</text>
</comment>
<gene>
    <name evidence="7" type="ORF">BOKJ2_LOCUS4412</name>
</gene>
<feature type="transmembrane region" description="Helical" evidence="6">
    <location>
        <begin position="260"/>
        <end position="280"/>
    </location>
</feature>
<feature type="transmembrane region" description="Helical" evidence="6">
    <location>
        <begin position="569"/>
        <end position="591"/>
    </location>
</feature>
<dbReference type="GO" id="GO:0016020">
    <property type="term" value="C:membrane"/>
    <property type="evidence" value="ECO:0007669"/>
    <property type="project" value="UniProtKB-SubCell"/>
</dbReference>
<feature type="transmembrane region" description="Helical" evidence="6">
    <location>
        <begin position="917"/>
        <end position="936"/>
    </location>
</feature>
<feature type="transmembrane region" description="Helical" evidence="6">
    <location>
        <begin position="611"/>
        <end position="630"/>
    </location>
</feature>